<feature type="chain" id="PRO_5040805105" description="Thioredoxin domain-containing protein" evidence="1">
    <location>
        <begin position="33"/>
        <end position="138"/>
    </location>
</feature>
<evidence type="ECO:0000259" key="2">
    <source>
        <dbReference type="PROSITE" id="PS51352"/>
    </source>
</evidence>
<dbReference type="Proteomes" id="UP001143372">
    <property type="component" value="Unassembled WGS sequence"/>
</dbReference>
<dbReference type="Pfam" id="PF00085">
    <property type="entry name" value="Thioredoxin"/>
    <property type="match status" value="1"/>
</dbReference>
<protein>
    <recommendedName>
        <fullName evidence="2">Thioredoxin domain-containing protein</fullName>
    </recommendedName>
</protein>
<accession>A0A9W6IWS5</accession>
<dbReference type="InterPro" id="IPR036249">
    <property type="entry name" value="Thioredoxin-like_sf"/>
</dbReference>
<dbReference type="PROSITE" id="PS51318">
    <property type="entry name" value="TAT"/>
    <property type="match status" value="1"/>
</dbReference>
<dbReference type="CDD" id="cd02947">
    <property type="entry name" value="TRX_family"/>
    <property type="match status" value="1"/>
</dbReference>
<feature type="signal peptide" evidence="1">
    <location>
        <begin position="1"/>
        <end position="32"/>
    </location>
</feature>
<dbReference type="RefSeq" id="WP_428979081.1">
    <property type="nucleotide sequence ID" value="NZ_BSFI01000001.1"/>
</dbReference>
<evidence type="ECO:0000256" key="1">
    <source>
        <dbReference type="SAM" id="SignalP"/>
    </source>
</evidence>
<reference evidence="3" key="2">
    <citation type="submission" date="2023-01" db="EMBL/GenBank/DDBJ databases">
        <authorList>
            <person name="Sun Q."/>
            <person name="Evtushenko L."/>
        </authorList>
    </citation>
    <scope>NUCLEOTIDE SEQUENCE</scope>
    <source>
        <strain evidence="3">VKM B-2347</strain>
    </source>
</reference>
<gene>
    <name evidence="3" type="ORF">GCM10008179_02090</name>
</gene>
<name>A0A9W6IWS5_9HYPH</name>
<dbReference type="SUPFAM" id="SSF52833">
    <property type="entry name" value="Thioredoxin-like"/>
    <property type="match status" value="1"/>
</dbReference>
<dbReference type="PROSITE" id="PS51352">
    <property type="entry name" value="THIOREDOXIN_2"/>
    <property type="match status" value="1"/>
</dbReference>
<dbReference type="AlphaFoldDB" id="A0A9W6IWS5"/>
<keyword evidence="1" id="KW-0732">Signal</keyword>
<reference evidence="3" key="1">
    <citation type="journal article" date="2014" name="Int. J. Syst. Evol. Microbiol.">
        <title>Complete genome sequence of Corynebacterium casei LMG S-19264T (=DSM 44701T), isolated from a smear-ripened cheese.</title>
        <authorList>
            <consortium name="US DOE Joint Genome Institute (JGI-PGF)"/>
            <person name="Walter F."/>
            <person name="Albersmeier A."/>
            <person name="Kalinowski J."/>
            <person name="Ruckert C."/>
        </authorList>
    </citation>
    <scope>NUCLEOTIDE SEQUENCE</scope>
    <source>
        <strain evidence="3">VKM B-2347</strain>
    </source>
</reference>
<keyword evidence="4" id="KW-1185">Reference proteome</keyword>
<comment type="caution">
    <text evidence="3">The sequence shown here is derived from an EMBL/GenBank/DDBJ whole genome shotgun (WGS) entry which is preliminary data.</text>
</comment>
<dbReference type="EMBL" id="BSFI01000001">
    <property type="protein sequence ID" value="GLK66571.1"/>
    <property type="molecule type" value="Genomic_DNA"/>
</dbReference>
<dbReference type="InterPro" id="IPR006311">
    <property type="entry name" value="TAT_signal"/>
</dbReference>
<sequence>MSAGGTACAAFSRRTLLLVCATVLGSASAALAAPPAPFSAAAFDAAVVAGGPVLVHISAPWCPICRAQKPIVAKLLAEPRFGAMTAFDIDFDADKADVRKVGAQLQSTLIVYSRGREVGRSVGEPQPEWIEDLLEKAL</sequence>
<dbReference type="Gene3D" id="3.40.30.10">
    <property type="entry name" value="Glutaredoxin"/>
    <property type="match status" value="1"/>
</dbReference>
<evidence type="ECO:0000313" key="4">
    <source>
        <dbReference type="Proteomes" id="UP001143372"/>
    </source>
</evidence>
<feature type="domain" description="Thioredoxin" evidence="2">
    <location>
        <begin position="29"/>
        <end position="138"/>
    </location>
</feature>
<proteinExistence type="predicted"/>
<evidence type="ECO:0000313" key="3">
    <source>
        <dbReference type="EMBL" id="GLK66571.1"/>
    </source>
</evidence>
<dbReference type="InterPro" id="IPR013766">
    <property type="entry name" value="Thioredoxin_domain"/>
</dbReference>
<organism evidence="3 4">
    <name type="scientific">Hansschlegelia plantiphila</name>
    <dbReference type="NCBI Taxonomy" id="374655"/>
    <lineage>
        <taxon>Bacteria</taxon>
        <taxon>Pseudomonadati</taxon>
        <taxon>Pseudomonadota</taxon>
        <taxon>Alphaproteobacteria</taxon>
        <taxon>Hyphomicrobiales</taxon>
        <taxon>Methylopilaceae</taxon>
        <taxon>Hansschlegelia</taxon>
    </lineage>
</organism>